<dbReference type="EMBL" id="WNKY01000020">
    <property type="protein sequence ID" value="MTV39472.1"/>
    <property type="molecule type" value="Genomic_DNA"/>
</dbReference>
<evidence type="ECO:0000256" key="4">
    <source>
        <dbReference type="ARBA" id="ARBA00022764"/>
    </source>
</evidence>
<accession>A0A6L6PKJ4</accession>
<dbReference type="SUPFAM" id="SSF55166">
    <property type="entry name" value="Hedgehog/DD-peptidase"/>
    <property type="match status" value="1"/>
</dbReference>
<dbReference type="GO" id="GO:0006508">
    <property type="term" value="P:proteolysis"/>
    <property type="evidence" value="ECO:0007669"/>
    <property type="project" value="UniProtKB-KW"/>
</dbReference>
<dbReference type="AlphaFoldDB" id="A0A6L6PKJ4"/>
<evidence type="ECO:0008006" key="10">
    <source>
        <dbReference type="Google" id="ProtNLM"/>
    </source>
</evidence>
<dbReference type="OrthoDB" id="8756136at2"/>
<evidence type="ECO:0000256" key="5">
    <source>
        <dbReference type="ARBA" id="ARBA00022801"/>
    </source>
</evidence>
<evidence type="ECO:0000256" key="2">
    <source>
        <dbReference type="ARBA" id="ARBA00022723"/>
    </source>
</evidence>
<gene>
    <name evidence="8" type="ORF">GM676_18050</name>
</gene>
<dbReference type="RefSeq" id="WP_155465179.1">
    <property type="nucleotide sequence ID" value="NZ_WNKY01000020.1"/>
</dbReference>
<dbReference type="GO" id="GO:0008237">
    <property type="term" value="F:metallopeptidase activity"/>
    <property type="evidence" value="ECO:0007669"/>
    <property type="project" value="UniProtKB-KW"/>
</dbReference>
<dbReference type="GO" id="GO:0046872">
    <property type="term" value="F:metal ion binding"/>
    <property type="evidence" value="ECO:0007669"/>
    <property type="project" value="UniProtKB-KW"/>
</dbReference>
<dbReference type="Pfam" id="PF03411">
    <property type="entry name" value="Peptidase_M74"/>
    <property type="match status" value="1"/>
</dbReference>
<evidence type="ECO:0000256" key="7">
    <source>
        <dbReference type="ARBA" id="ARBA00023049"/>
    </source>
</evidence>
<keyword evidence="4" id="KW-0574">Periplasm</keyword>
<evidence type="ECO:0000313" key="9">
    <source>
        <dbReference type="Proteomes" id="UP000475582"/>
    </source>
</evidence>
<evidence type="ECO:0000256" key="3">
    <source>
        <dbReference type="ARBA" id="ARBA00022729"/>
    </source>
</evidence>
<dbReference type="Proteomes" id="UP000475582">
    <property type="component" value="Unassembled WGS sequence"/>
</dbReference>
<evidence type="ECO:0000313" key="8">
    <source>
        <dbReference type="EMBL" id="MTV39472.1"/>
    </source>
</evidence>
<dbReference type="GO" id="GO:0004252">
    <property type="term" value="F:serine-type endopeptidase activity"/>
    <property type="evidence" value="ECO:0007669"/>
    <property type="project" value="InterPro"/>
</dbReference>
<sequence>MVEDDSLRPPEDSRHFFMLPQTPMDSGYYVYGELHKKPARGAYQYASPLMMTAILRVAFEWQAIDKRRFGVGDISIAGGGATPDHRSHKNGLQVDVRPLRKDGLEEGVIWSDSHYDKEGTKRLIEMFRTFAPVVQIFFNDPNIPFVKKMKNHDNHFHVELRG</sequence>
<proteinExistence type="predicted"/>
<evidence type="ECO:0000256" key="6">
    <source>
        <dbReference type="ARBA" id="ARBA00022833"/>
    </source>
</evidence>
<name>A0A6L6PKJ4_9BURK</name>
<keyword evidence="1" id="KW-0645">Protease</keyword>
<keyword evidence="6" id="KW-0862">Zinc</keyword>
<dbReference type="GO" id="GO:0030288">
    <property type="term" value="C:outer membrane-bounded periplasmic space"/>
    <property type="evidence" value="ECO:0007669"/>
    <property type="project" value="InterPro"/>
</dbReference>
<evidence type="ECO:0000256" key="1">
    <source>
        <dbReference type="ARBA" id="ARBA00022670"/>
    </source>
</evidence>
<keyword evidence="2" id="KW-0479">Metal-binding</keyword>
<organism evidence="8 9">
    <name type="scientific">Duganella radicis</name>
    <dbReference type="NCBI Taxonomy" id="551988"/>
    <lineage>
        <taxon>Bacteria</taxon>
        <taxon>Pseudomonadati</taxon>
        <taxon>Pseudomonadota</taxon>
        <taxon>Betaproteobacteria</taxon>
        <taxon>Burkholderiales</taxon>
        <taxon>Oxalobacteraceae</taxon>
        <taxon>Telluria group</taxon>
        <taxon>Duganella</taxon>
    </lineage>
</organism>
<keyword evidence="7" id="KW-0482">Metalloprotease</keyword>
<dbReference type="InterPro" id="IPR005073">
    <property type="entry name" value="Peptidase_M74"/>
</dbReference>
<keyword evidence="5" id="KW-0378">Hydrolase</keyword>
<keyword evidence="9" id="KW-1185">Reference proteome</keyword>
<reference evidence="8 9" key="1">
    <citation type="submission" date="2019-11" db="EMBL/GenBank/DDBJ databases">
        <title>Type strains purchased from KCTC, JCM and DSMZ.</title>
        <authorList>
            <person name="Lu H."/>
        </authorList>
    </citation>
    <scope>NUCLEOTIDE SEQUENCE [LARGE SCALE GENOMIC DNA]</scope>
    <source>
        <strain evidence="8 9">KCTC 22382</strain>
    </source>
</reference>
<keyword evidence="3" id="KW-0732">Signal</keyword>
<protein>
    <recommendedName>
        <fullName evidence="10">Penicillin-insensitive murein endopeptidase</fullName>
    </recommendedName>
</protein>
<dbReference type="Gene3D" id="3.30.1380.10">
    <property type="match status" value="1"/>
</dbReference>
<dbReference type="InterPro" id="IPR009045">
    <property type="entry name" value="Zn_M74/Hedgehog-like"/>
</dbReference>
<comment type="caution">
    <text evidence="8">The sequence shown here is derived from an EMBL/GenBank/DDBJ whole genome shotgun (WGS) entry which is preliminary data.</text>
</comment>